<dbReference type="InterPro" id="IPR026258">
    <property type="entry name" value="SRP68"/>
</dbReference>
<dbReference type="Pfam" id="PF16969">
    <property type="entry name" value="SRP68"/>
    <property type="match status" value="1"/>
</dbReference>
<dbReference type="FunFam" id="1.10.3450.40:FF:000001">
    <property type="entry name" value="Signal recognition particle subunit SRP68"/>
    <property type="match status" value="1"/>
</dbReference>
<feature type="compositionally biased region" description="Low complexity" evidence="13">
    <location>
        <begin position="9"/>
        <end position="20"/>
    </location>
</feature>
<dbReference type="GO" id="GO:0005047">
    <property type="term" value="F:signal recognition particle binding"/>
    <property type="evidence" value="ECO:0007669"/>
    <property type="project" value="InterPro"/>
</dbReference>
<evidence type="ECO:0000256" key="1">
    <source>
        <dbReference type="ARBA" id="ARBA00004240"/>
    </source>
</evidence>
<dbReference type="AlphaFoldDB" id="F2UEG1"/>
<gene>
    <name evidence="14" type="ORF">PTSG_07235</name>
</gene>
<dbReference type="OMA" id="DERFIHI"/>
<dbReference type="CDD" id="cd15481">
    <property type="entry name" value="SRP68-RBD"/>
    <property type="match status" value="1"/>
</dbReference>
<proteinExistence type="inferred from homology"/>
<sequence length="611" mass="69328">MTANEEEQQQQQQEEQQAPKEPQQFKLLPFVVGLQRQHGLRHGDFQRYRKFCTRRMHRVRKNLKFTQGKRKFVQTRVGLKQVQKAVNFLEIPVLSAERAWAYFREDKQLSKQETRKLHHAGRRLRKAITWADEVVRLVSKSKAFDSLTALEAQAYADWLHALTAFESKQWKDAESLFSRAKQTYTQLLKLAASDEEEKIYERKVQELDASARYCLYNLEGTGDIKSLLELRSALDTDEMDLLSDQLDSALTAKRQEDGNTIKELEWLDRTVPLKSSRLRAQITAVHAKADDIKQLPSDEDEKTMMAAYDALLMAFGDALATTDDLADEELKAAGGLTSDAIKENLAQLQFVRAYLEFHRLQHTLDRNLAMISRCMRAYTGEDDGSRPEDIVRLFDLAAQSLDEMLEVEFAEEDDAFVARADAYKPYFRAMRCFYIAESFRLLGKLREALAMFDRASEVAAVARTKLQAQPAEFAEPLLAALDSVQVRMRAVRVGMQAGAFLQASRRQEDESAARTDEEGAVPDDDADRLADVPLSETINTLDTSAAVLKRPLLQFPPEFQAMSCKPLFFDMGSSHLAFPNVGDRTQSQTEATVSAVTSMFSSWWGGNKSDA</sequence>
<accession>F2UEG1</accession>
<dbReference type="Gene3D" id="1.10.3450.40">
    <property type="entry name" value="Signal recognition particle, SRP68 subunit, RNA-binding domain"/>
    <property type="match status" value="1"/>
</dbReference>
<dbReference type="GO" id="GO:0005786">
    <property type="term" value="C:signal recognition particle, endoplasmic reticulum targeting"/>
    <property type="evidence" value="ECO:0007669"/>
    <property type="project" value="UniProtKB-KW"/>
</dbReference>
<evidence type="ECO:0000313" key="15">
    <source>
        <dbReference type="Proteomes" id="UP000007799"/>
    </source>
</evidence>
<reference evidence="14" key="1">
    <citation type="submission" date="2009-08" db="EMBL/GenBank/DDBJ databases">
        <title>Annotation of Salpingoeca rosetta.</title>
        <authorList>
            <consortium name="The Broad Institute Genome Sequencing Platform"/>
            <person name="Russ C."/>
            <person name="Cuomo C."/>
            <person name="Burger G."/>
            <person name="Gray M.W."/>
            <person name="Holland P.W.H."/>
            <person name="King N."/>
            <person name="Lang F.B.F."/>
            <person name="Roger A.J."/>
            <person name="Ruiz-Trillo I."/>
            <person name="Young S.K."/>
            <person name="Zeng Q."/>
            <person name="Gargeya S."/>
            <person name="Alvarado L."/>
            <person name="Berlin A."/>
            <person name="Chapman S.B."/>
            <person name="Chen Z."/>
            <person name="Freedman E."/>
            <person name="Gellesch M."/>
            <person name="Goldberg J."/>
            <person name="Griggs A."/>
            <person name="Gujja S."/>
            <person name="Heilman E."/>
            <person name="Heiman D."/>
            <person name="Howarth C."/>
            <person name="Mehta T."/>
            <person name="Neiman D."/>
            <person name="Pearson M."/>
            <person name="Roberts A."/>
            <person name="Saif S."/>
            <person name="Shea T."/>
            <person name="Shenoy N."/>
            <person name="Sisk P."/>
            <person name="Stolte C."/>
            <person name="Sykes S."/>
            <person name="White J."/>
            <person name="Yandava C."/>
            <person name="Haas B."/>
            <person name="Nusbaum C."/>
            <person name="Birren B."/>
        </authorList>
    </citation>
    <scope>NUCLEOTIDE SEQUENCE [LARGE SCALE GENOMIC DNA]</scope>
    <source>
        <strain evidence="14">ATCC 50818</strain>
    </source>
</reference>
<feature type="region of interest" description="Disordered" evidence="13">
    <location>
        <begin position="504"/>
        <end position="527"/>
    </location>
</feature>
<dbReference type="Proteomes" id="UP000007799">
    <property type="component" value="Unassembled WGS sequence"/>
</dbReference>
<comment type="function">
    <text evidence="12">Component of the signal recognition particle (SRP) complex, a ribonucleoprotein complex that mediates the cotranslational targeting of secretory and membrane proteins to the endoplasmic reticulum (ER). The SRP complex interacts with the signal sequence in nascent secretory and membrane proteins and directs them to the membrane of the ER.</text>
</comment>
<dbReference type="GeneID" id="16073226"/>
<evidence type="ECO:0000256" key="8">
    <source>
        <dbReference type="ARBA" id="ARBA00023135"/>
    </source>
</evidence>
<dbReference type="KEGG" id="sre:PTSG_07235"/>
<keyword evidence="15" id="KW-1185">Reference proteome</keyword>
<evidence type="ECO:0000256" key="10">
    <source>
        <dbReference type="ARBA" id="ARBA00023274"/>
    </source>
</evidence>
<keyword evidence="10 12" id="KW-0687">Ribonucleoprotein</keyword>
<dbReference type="FunCoup" id="F2UEG1">
    <property type="interactions" value="1532"/>
</dbReference>
<dbReference type="GO" id="GO:0008312">
    <property type="term" value="F:7S RNA binding"/>
    <property type="evidence" value="ECO:0007669"/>
    <property type="project" value="InterPro"/>
</dbReference>
<keyword evidence="7 12" id="KW-0694">RNA-binding</keyword>
<dbReference type="OrthoDB" id="10255118at2759"/>
<evidence type="ECO:0000256" key="4">
    <source>
        <dbReference type="ARBA" id="ARBA00009352"/>
    </source>
</evidence>
<dbReference type="STRING" id="946362.F2UEG1"/>
<evidence type="ECO:0000256" key="6">
    <source>
        <dbReference type="ARBA" id="ARBA00022824"/>
    </source>
</evidence>
<keyword evidence="9" id="KW-0539">Nucleus</keyword>
<organism evidence="15">
    <name type="scientific">Salpingoeca rosetta (strain ATCC 50818 / BSB-021)</name>
    <dbReference type="NCBI Taxonomy" id="946362"/>
    <lineage>
        <taxon>Eukaryota</taxon>
        <taxon>Choanoflagellata</taxon>
        <taxon>Craspedida</taxon>
        <taxon>Salpingoecidae</taxon>
        <taxon>Salpingoeca</taxon>
    </lineage>
</organism>
<dbReference type="GO" id="GO:0005730">
    <property type="term" value="C:nucleolus"/>
    <property type="evidence" value="ECO:0007669"/>
    <property type="project" value="UniProtKB-SubCell"/>
</dbReference>
<evidence type="ECO:0000256" key="7">
    <source>
        <dbReference type="ARBA" id="ARBA00022884"/>
    </source>
</evidence>
<protein>
    <recommendedName>
        <fullName evidence="11 12">Signal recognition particle subunit SRP68</fullName>
        <shortName evidence="12">SRP68</shortName>
    </recommendedName>
</protein>
<dbReference type="RefSeq" id="XP_004992655.1">
    <property type="nucleotide sequence ID" value="XM_004992598.1"/>
</dbReference>
<dbReference type="PANTHER" id="PTHR12860">
    <property type="entry name" value="SIGNAL RECOGNITION PARTICLE 68 KDA PROTEIN"/>
    <property type="match status" value="1"/>
</dbReference>
<dbReference type="PIRSF" id="PIRSF038995">
    <property type="entry name" value="SRP68"/>
    <property type="match status" value="1"/>
</dbReference>
<feature type="compositionally biased region" description="Basic and acidic residues" evidence="13">
    <location>
        <begin position="505"/>
        <end position="517"/>
    </location>
</feature>
<evidence type="ECO:0000313" key="14">
    <source>
        <dbReference type="EMBL" id="EGD75011.1"/>
    </source>
</evidence>
<evidence type="ECO:0000256" key="13">
    <source>
        <dbReference type="SAM" id="MobiDB-lite"/>
    </source>
</evidence>
<dbReference type="GO" id="GO:0006614">
    <property type="term" value="P:SRP-dependent cotranslational protein targeting to membrane"/>
    <property type="evidence" value="ECO:0007669"/>
    <property type="project" value="InterPro"/>
</dbReference>
<evidence type="ECO:0000256" key="2">
    <source>
        <dbReference type="ARBA" id="ARBA00004496"/>
    </source>
</evidence>
<dbReference type="GO" id="GO:0005829">
    <property type="term" value="C:cytosol"/>
    <property type="evidence" value="ECO:0007669"/>
    <property type="project" value="UniProtKB-ARBA"/>
</dbReference>
<dbReference type="EMBL" id="GL832970">
    <property type="protein sequence ID" value="EGD75011.1"/>
    <property type="molecule type" value="Genomic_DNA"/>
</dbReference>
<comment type="subcellular location">
    <subcellularLocation>
        <location evidence="2 12">Cytoplasm</location>
    </subcellularLocation>
    <subcellularLocation>
        <location evidence="1">Endoplasmic reticulum</location>
    </subcellularLocation>
    <subcellularLocation>
        <location evidence="3">Nucleus</location>
        <location evidence="3">Nucleolus</location>
    </subcellularLocation>
</comment>
<dbReference type="eggNOG" id="KOG2460">
    <property type="taxonomic scope" value="Eukaryota"/>
</dbReference>
<dbReference type="GO" id="GO:0005783">
    <property type="term" value="C:endoplasmic reticulum"/>
    <property type="evidence" value="ECO:0007669"/>
    <property type="project" value="UniProtKB-SubCell"/>
</dbReference>
<dbReference type="InterPro" id="IPR034652">
    <property type="entry name" value="SRP68-RBD"/>
</dbReference>
<name>F2UEG1_SALR5</name>
<evidence type="ECO:0000256" key="5">
    <source>
        <dbReference type="ARBA" id="ARBA00022490"/>
    </source>
</evidence>
<dbReference type="InterPro" id="IPR038253">
    <property type="entry name" value="SRP68_N_sf"/>
</dbReference>
<feature type="region of interest" description="Disordered" evidence="13">
    <location>
        <begin position="1"/>
        <end position="20"/>
    </location>
</feature>
<dbReference type="PANTHER" id="PTHR12860:SF0">
    <property type="entry name" value="SIGNAL RECOGNITION PARTICLE SUBUNIT SRP68"/>
    <property type="match status" value="1"/>
</dbReference>
<keyword evidence="8 12" id="KW-0733">Signal recognition particle</keyword>
<keyword evidence="6" id="KW-0256">Endoplasmic reticulum</keyword>
<keyword evidence="5 12" id="KW-0963">Cytoplasm</keyword>
<evidence type="ECO:0000256" key="12">
    <source>
        <dbReference type="PIRNR" id="PIRNR038995"/>
    </source>
</evidence>
<dbReference type="GO" id="GO:0030942">
    <property type="term" value="F:endoplasmic reticulum signal peptide binding"/>
    <property type="evidence" value="ECO:0007669"/>
    <property type="project" value="InterPro"/>
</dbReference>
<comment type="similarity">
    <text evidence="4 12">Belongs to the SRP68 family.</text>
</comment>
<evidence type="ECO:0000256" key="11">
    <source>
        <dbReference type="ARBA" id="ARBA00029498"/>
    </source>
</evidence>
<evidence type="ECO:0000256" key="3">
    <source>
        <dbReference type="ARBA" id="ARBA00004604"/>
    </source>
</evidence>
<evidence type="ECO:0000256" key="9">
    <source>
        <dbReference type="ARBA" id="ARBA00023242"/>
    </source>
</evidence>
<dbReference type="InParanoid" id="F2UEG1"/>